<dbReference type="Gene3D" id="3.40.50.2300">
    <property type="match status" value="1"/>
</dbReference>
<dbReference type="PROSITE" id="PS50110">
    <property type="entry name" value="RESPONSE_REGULATORY"/>
    <property type="match status" value="1"/>
</dbReference>
<keyword evidence="12" id="KW-1185">Reference proteome</keyword>
<feature type="domain" description="HTH araC/xylS-type" evidence="9">
    <location>
        <begin position="408"/>
        <end position="506"/>
    </location>
</feature>
<dbReference type="PROSITE" id="PS00041">
    <property type="entry name" value="HTH_ARAC_FAMILY_1"/>
    <property type="match status" value="1"/>
</dbReference>
<dbReference type="InterPro" id="IPR041522">
    <property type="entry name" value="CdaR_GGDEF"/>
</dbReference>
<evidence type="ECO:0000256" key="8">
    <source>
        <dbReference type="PROSITE-ProRule" id="PRU00169"/>
    </source>
</evidence>
<dbReference type="PROSITE" id="PS01124">
    <property type="entry name" value="HTH_ARAC_FAMILY_2"/>
    <property type="match status" value="1"/>
</dbReference>
<evidence type="ECO:0000256" key="6">
    <source>
        <dbReference type="ARBA" id="ARBA00023125"/>
    </source>
</evidence>
<accession>A0ABS4FM19</accession>
<dbReference type="InterPro" id="IPR009057">
    <property type="entry name" value="Homeodomain-like_sf"/>
</dbReference>
<feature type="domain" description="Response regulatory" evidence="10">
    <location>
        <begin position="3"/>
        <end position="122"/>
    </location>
</feature>
<dbReference type="SMART" id="SM00448">
    <property type="entry name" value="REC"/>
    <property type="match status" value="1"/>
</dbReference>
<dbReference type="PRINTS" id="PR00032">
    <property type="entry name" value="HTHARAC"/>
</dbReference>
<keyword evidence="2" id="KW-0963">Cytoplasm</keyword>
<evidence type="ECO:0000259" key="10">
    <source>
        <dbReference type="PROSITE" id="PS50110"/>
    </source>
</evidence>
<dbReference type="SMART" id="SM00342">
    <property type="entry name" value="HTH_ARAC"/>
    <property type="match status" value="1"/>
</dbReference>
<dbReference type="InterPro" id="IPR020449">
    <property type="entry name" value="Tscrpt_reg_AraC-type_HTH"/>
</dbReference>
<keyword evidence="5" id="KW-0805">Transcription regulation</keyword>
<evidence type="ECO:0000313" key="12">
    <source>
        <dbReference type="Proteomes" id="UP001519272"/>
    </source>
</evidence>
<protein>
    <submittedName>
        <fullName evidence="11">Two-component system response regulator YesN</fullName>
    </submittedName>
</protein>
<gene>
    <name evidence="11" type="ORF">J2Z32_000198</name>
</gene>
<proteinExistence type="predicted"/>
<reference evidence="11 12" key="1">
    <citation type="submission" date="2021-03" db="EMBL/GenBank/DDBJ databases">
        <title>Genomic Encyclopedia of Type Strains, Phase IV (KMG-IV): sequencing the most valuable type-strain genomes for metagenomic binning, comparative biology and taxonomic classification.</title>
        <authorList>
            <person name="Goeker M."/>
        </authorList>
    </citation>
    <scope>NUCLEOTIDE SEQUENCE [LARGE SCALE GENOMIC DNA]</scope>
    <source>
        <strain evidence="11 12">DSM 14349</strain>
    </source>
</reference>
<dbReference type="InterPro" id="IPR011006">
    <property type="entry name" value="CheY-like_superfamily"/>
</dbReference>
<dbReference type="RefSeq" id="WP_210087274.1">
    <property type="nucleotide sequence ID" value="NZ_JAGGKG010000001.1"/>
</dbReference>
<comment type="caution">
    <text evidence="11">The sequence shown here is derived from an EMBL/GenBank/DDBJ whole genome shotgun (WGS) entry which is preliminary data.</text>
</comment>
<name>A0ABS4FM19_9BACL</name>
<keyword evidence="7" id="KW-0804">Transcription</keyword>
<dbReference type="PANTHER" id="PTHR42713">
    <property type="entry name" value="HISTIDINE KINASE-RELATED"/>
    <property type="match status" value="1"/>
</dbReference>
<evidence type="ECO:0000256" key="4">
    <source>
        <dbReference type="ARBA" id="ARBA00023012"/>
    </source>
</evidence>
<evidence type="ECO:0000256" key="1">
    <source>
        <dbReference type="ARBA" id="ARBA00004496"/>
    </source>
</evidence>
<organism evidence="11 12">
    <name type="scientific">Paenibacillus turicensis</name>
    <dbReference type="NCBI Taxonomy" id="160487"/>
    <lineage>
        <taxon>Bacteria</taxon>
        <taxon>Bacillati</taxon>
        <taxon>Bacillota</taxon>
        <taxon>Bacilli</taxon>
        <taxon>Bacillales</taxon>
        <taxon>Paenibacillaceae</taxon>
        <taxon>Paenibacillus</taxon>
    </lineage>
</organism>
<evidence type="ECO:0000313" key="11">
    <source>
        <dbReference type="EMBL" id="MBP1903586.1"/>
    </source>
</evidence>
<dbReference type="Gene3D" id="1.10.10.60">
    <property type="entry name" value="Homeodomain-like"/>
    <property type="match status" value="2"/>
</dbReference>
<evidence type="ECO:0000256" key="2">
    <source>
        <dbReference type="ARBA" id="ARBA00022490"/>
    </source>
</evidence>
<keyword evidence="6" id="KW-0238">DNA-binding</keyword>
<evidence type="ECO:0000256" key="7">
    <source>
        <dbReference type="ARBA" id="ARBA00023163"/>
    </source>
</evidence>
<keyword evidence="4" id="KW-0902">Two-component regulatory system</keyword>
<dbReference type="InterPro" id="IPR051552">
    <property type="entry name" value="HptR"/>
</dbReference>
<evidence type="ECO:0000256" key="5">
    <source>
        <dbReference type="ARBA" id="ARBA00023015"/>
    </source>
</evidence>
<dbReference type="InterPro" id="IPR001789">
    <property type="entry name" value="Sig_transdc_resp-reg_receiver"/>
</dbReference>
<dbReference type="SUPFAM" id="SSF52172">
    <property type="entry name" value="CheY-like"/>
    <property type="match status" value="1"/>
</dbReference>
<feature type="modified residue" description="4-aspartylphosphate" evidence="8">
    <location>
        <position position="57"/>
    </location>
</feature>
<dbReference type="SUPFAM" id="SSF46689">
    <property type="entry name" value="Homeodomain-like"/>
    <property type="match status" value="2"/>
</dbReference>
<dbReference type="Pfam" id="PF12833">
    <property type="entry name" value="HTH_18"/>
    <property type="match status" value="1"/>
</dbReference>
<dbReference type="Pfam" id="PF17853">
    <property type="entry name" value="GGDEF_2"/>
    <property type="match status" value="1"/>
</dbReference>
<comment type="subcellular location">
    <subcellularLocation>
        <location evidence="1">Cytoplasm</location>
    </subcellularLocation>
</comment>
<sequence length="507" mass="58504">MYKVFIVDDEPFIIDGLYDIVDWAQIGLEIVGHAGDGQEALEMLQSQPVPVDLLITDISMPRMNGLELITAMRKSHPQMKVIILSGYDEFDYLKQGMALGIENYLLKPINLEEFKSTLITIVEKLDSSQAEYKLNEFSLAILRDNVMNRWLRGGIAQPEFQERINILGITMDKPLILVALLRPQHSRAEMFQAVQKQVEACKFVIPFQDIDGDIVLLYMLSEYQRGKEQVDEIHGSLRQLLNSYHPLRLSVGSVEETLEATQSYNHAKRVQEYFMLFPERECILFEEVQSHTELAVQALPISWEDDLKLVVARDKEGLIQRINQTFEQLRHLDGVTPELLQDIAMEWMIRLKMQLKEIRHVEEPILFQEAFGIIRSITSINELVAVIQEAAAMTVDALTKDVKSPVVQQVLSYVTEHYSSDLSLKTLGAKYKIHPVYLGQLFHKEVGESFTEYINRYRIERAKEELRTSPLKVYEIARNVGYWETGYFYKQFKKYVGVSPTDYKGLV</sequence>
<dbReference type="PANTHER" id="PTHR42713:SF3">
    <property type="entry name" value="TRANSCRIPTIONAL REGULATORY PROTEIN HPTR"/>
    <property type="match status" value="1"/>
</dbReference>
<dbReference type="Proteomes" id="UP001519272">
    <property type="component" value="Unassembled WGS sequence"/>
</dbReference>
<evidence type="ECO:0000259" key="9">
    <source>
        <dbReference type="PROSITE" id="PS01124"/>
    </source>
</evidence>
<dbReference type="CDD" id="cd17536">
    <property type="entry name" value="REC_YesN-like"/>
    <property type="match status" value="1"/>
</dbReference>
<dbReference type="InterPro" id="IPR018060">
    <property type="entry name" value="HTH_AraC"/>
</dbReference>
<keyword evidence="3 8" id="KW-0597">Phosphoprotein</keyword>
<dbReference type="InterPro" id="IPR018062">
    <property type="entry name" value="HTH_AraC-typ_CS"/>
</dbReference>
<dbReference type="EMBL" id="JAGGKG010000001">
    <property type="protein sequence ID" value="MBP1903586.1"/>
    <property type="molecule type" value="Genomic_DNA"/>
</dbReference>
<dbReference type="Pfam" id="PF00072">
    <property type="entry name" value="Response_reg"/>
    <property type="match status" value="1"/>
</dbReference>
<evidence type="ECO:0000256" key="3">
    <source>
        <dbReference type="ARBA" id="ARBA00022553"/>
    </source>
</evidence>